<dbReference type="Proteomes" id="UP001620626">
    <property type="component" value="Unassembled WGS sequence"/>
</dbReference>
<sequence>MFDERINRDNGTANNVIGFRPNTHNTTQSFIRPITPSVTPPPVANWAVQLRRICPAGDDHWHKKRSNDSGHLDRLMQAPEGKKRLLKCEMSGWTATTKKKHNELLNELPKEIAAEAGKWENE</sequence>
<gene>
    <name evidence="1" type="ORF">niasHT_027587</name>
</gene>
<accession>A0ABD2K582</accession>
<comment type="caution">
    <text evidence="1">The sequence shown here is derived from an EMBL/GenBank/DDBJ whole genome shotgun (WGS) entry which is preliminary data.</text>
</comment>
<organism evidence="1 2">
    <name type="scientific">Heterodera trifolii</name>
    <dbReference type="NCBI Taxonomy" id="157864"/>
    <lineage>
        <taxon>Eukaryota</taxon>
        <taxon>Metazoa</taxon>
        <taxon>Ecdysozoa</taxon>
        <taxon>Nematoda</taxon>
        <taxon>Chromadorea</taxon>
        <taxon>Rhabditida</taxon>
        <taxon>Tylenchina</taxon>
        <taxon>Tylenchomorpha</taxon>
        <taxon>Tylenchoidea</taxon>
        <taxon>Heteroderidae</taxon>
        <taxon>Heteroderinae</taxon>
        <taxon>Heterodera</taxon>
    </lineage>
</organism>
<name>A0ABD2K582_9BILA</name>
<dbReference type="EMBL" id="JBICBT010000830">
    <property type="protein sequence ID" value="KAL3098042.1"/>
    <property type="molecule type" value="Genomic_DNA"/>
</dbReference>
<proteinExistence type="predicted"/>
<dbReference type="AlphaFoldDB" id="A0ABD2K582"/>
<keyword evidence="2" id="KW-1185">Reference proteome</keyword>
<evidence type="ECO:0000313" key="2">
    <source>
        <dbReference type="Proteomes" id="UP001620626"/>
    </source>
</evidence>
<evidence type="ECO:0000313" key="1">
    <source>
        <dbReference type="EMBL" id="KAL3098042.1"/>
    </source>
</evidence>
<reference evidence="1 2" key="1">
    <citation type="submission" date="2024-10" db="EMBL/GenBank/DDBJ databases">
        <authorList>
            <person name="Kim D."/>
        </authorList>
    </citation>
    <scope>NUCLEOTIDE SEQUENCE [LARGE SCALE GENOMIC DNA]</scope>
    <source>
        <strain evidence="1">BH-2024</strain>
    </source>
</reference>
<protein>
    <submittedName>
        <fullName evidence="1">Uncharacterized protein</fullName>
    </submittedName>
</protein>